<gene>
    <name evidence="2" type="ORF">MYCFIDRAFT_137593</name>
</gene>
<feature type="non-terminal residue" evidence="2">
    <location>
        <position position="1"/>
    </location>
</feature>
<dbReference type="RefSeq" id="XP_007926387.1">
    <property type="nucleotide sequence ID" value="XM_007928196.1"/>
</dbReference>
<dbReference type="Pfam" id="PF06985">
    <property type="entry name" value="HET"/>
    <property type="match status" value="1"/>
</dbReference>
<dbReference type="eggNOG" id="ENOG502R8AX">
    <property type="taxonomic scope" value="Eukaryota"/>
</dbReference>
<evidence type="ECO:0000259" key="1">
    <source>
        <dbReference type="Pfam" id="PF06985"/>
    </source>
</evidence>
<reference evidence="2 3" key="1">
    <citation type="journal article" date="2012" name="PLoS Pathog.">
        <title>Diverse lifestyles and strategies of plant pathogenesis encoded in the genomes of eighteen Dothideomycetes fungi.</title>
        <authorList>
            <person name="Ohm R.A."/>
            <person name="Feau N."/>
            <person name="Henrissat B."/>
            <person name="Schoch C.L."/>
            <person name="Horwitz B.A."/>
            <person name="Barry K.W."/>
            <person name="Condon B.J."/>
            <person name="Copeland A.C."/>
            <person name="Dhillon B."/>
            <person name="Glaser F."/>
            <person name="Hesse C.N."/>
            <person name="Kosti I."/>
            <person name="LaButti K."/>
            <person name="Lindquist E.A."/>
            <person name="Lucas S."/>
            <person name="Salamov A.A."/>
            <person name="Bradshaw R.E."/>
            <person name="Ciuffetti L."/>
            <person name="Hamelin R.C."/>
            <person name="Kema G.H.J."/>
            <person name="Lawrence C."/>
            <person name="Scott J.A."/>
            <person name="Spatafora J.W."/>
            <person name="Turgeon B.G."/>
            <person name="de Wit P.J.G.M."/>
            <person name="Zhong S."/>
            <person name="Goodwin S.B."/>
            <person name="Grigoriev I.V."/>
        </authorList>
    </citation>
    <scope>NUCLEOTIDE SEQUENCE [LARGE SCALE GENOMIC DNA]</scope>
    <source>
        <strain evidence="2 3">CIRAD86</strain>
    </source>
</reference>
<protein>
    <recommendedName>
        <fullName evidence="1">Heterokaryon incompatibility domain-containing protein</fullName>
    </recommendedName>
</protein>
<dbReference type="OrthoDB" id="3650304at2759"/>
<organism evidence="2 3">
    <name type="scientific">Pseudocercospora fijiensis (strain CIRAD86)</name>
    <name type="common">Black leaf streak disease fungus</name>
    <name type="synonym">Mycosphaerella fijiensis</name>
    <dbReference type="NCBI Taxonomy" id="383855"/>
    <lineage>
        <taxon>Eukaryota</taxon>
        <taxon>Fungi</taxon>
        <taxon>Dikarya</taxon>
        <taxon>Ascomycota</taxon>
        <taxon>Pezizomycotina</taxon>
        <taxon>Dothideomycetes</taxon>
        <taxon>Dothideomycetidae</taxon>
        <taxon>Mycosphaerellales</taxon>
        <taxon>Mycosphaerellaceae</taxon>
        <taxon>Pseudocercospora</taxon>
    </lineage>
</organism>
<dbReference type="Proteomes" id="UP000016932">
    <property type="component" value="Unassembled WGS sequence"/>
</dbReference>
<dbReference type="AlphaFoldDB" id="M2ZVM7"/>
<evidence type="ECO:0000313" key="3">
    <source>
        <dbReference type="Proteomes" id="UP000016932"/>
    </source>
</evidence>
<proteinExistence type="predicted"/>
<accession>M2ZVM7</accession>
<dbReference type="InterPro" id="IPR052895">
    <property type="entry name" value="HetReg/Transcr_Mod"/>
</dbReference>
<dbReference type="KEGG" id="pfj:MYCFIDRAFT_137593"/>
<dbReference type="PANTHER" id="PTHR24148:SF73">
    <property type="entry name" value="HET DOMAIN PROTEIN (AFU_ORTHOLOGUE AFUA_8G01020)"/>
    <property type="match status" value="1"/>
</dbReference>
<dbReference type="STRING" id="383855.M2ZVM7"/>
<name>M2ZVM7_PSEFD</name>
<dbReference type="VEuPathDB" id="FungiDB:MYCFIDRAFT_137593"/>
<evidence type="ECO:0000313" key="2">
    <source>
        <dbReference type="EMBL" id="EME83049.1"/>
    </source>
</evidence>
<dbReference type="PANTHER" id="PTHR24148">
    <property type="entry name" value="ANKYRIN REPEAT DOMAIN-CONTAINING PROTEIN 39 HOMOLOG-RELATED"/>
    <property type="match status" value="1"/>
</dbReference>
<dbReference type="GeneID" id="19331066"/>
<feature type="domain" description="Heterokaryon incompatibility" evidence="1">
    <location>
        <begin position="45"/>
        <end position="182"/>
    </location>
</feature>
<dbReference type="HOGENOM" id="CLU_004184_6_0_1"/>
<dbReference type="EMBL" id="KB446558">
    <property type="protein sequence ID" value="EME83049.1"/>
    <property type="molecule type" value="Genomic_DNA"/>
</dbReference>
<sequence length="184" mass="21252">MEADTYQHVPLKDIHNNIRLLKASEDDDELSFSASQGSIDEAPEYLAISYTWGDPTDLCSIRFDGQALTVRKNTLYALQQVTRQYPGYNIWIDAICINQRDIAEKSAQVNMMGIIYEKASQVVCCIGPADESSEYLHAWITTGMAWLRSRVGPDERDILQLFKHYSTFRDRAYWSRLWILQEVF</sequence>
<dbReference type="InterPro" id="IPR010730">
    <property type="entry name" value="HET"/>
</dbReference>
<keyword evidence="3" id="KW-1185">Reference proteome</keyword>